<evidence type="ECO:0000313" key="3">
    <source>
        <dbReference type="Proteomes" id="UP000230750"/>
    </source>
</evidence>
<accession>A0A2G8L2W9</accession>
<dbReference type="Proteomes" id="UP000230750">
    <property type="component" value="Unassembled WGS sequence"/>
</dbReference>
<evidence type="ECO:0000259" key="1">
    <source>
        <dbReference type="Pfam" id="PF17919"/>
    </source>
</evidence>
<dbReference type="CDD" id="cd09274">
    <property type="entry name" value="RNase_HI_RT_Ty3"/>
    <property type="match status" value="1"/>
</dbReference>
<gene>
    <name evidence="2" type="ORF">BSL78_08524</name>
</gene>
<dbReference type="OrthoDB" id="775972at2759"/>
<dbReference type="Pfam" id="PF17919">
    <property type="entry name" value="RT_RNaseH_2"/>
    <property type="match status" value="1"/>
</dbReference>
<feature type="domain" description="Reverse transcriptase/retrotransposon-derived protein RNase H-like" evidence="1">
    <location>
        <begin position="46"/>
        <end position="139"/>
    </location>
</feature>
<dbReference type="InterPro" id="IPR043502">
    <property type="entry name" value="DNA/RNA_pol_sf"/>
</dbReference>
<keyword evidence="3" id="KW-1185">Reference proteome</keyword>
<dbReference type="Gene3D" id="3.30.70.270">
    <property type="match status" value="1"/>
</dbReference>
<dbReference type="InterPro" id="IPR041577">
    <property type="entry name" value="RT_RNaseH_2"/>
</dbReference>
<dbReference type="InterPro" id="IPR050951">
    <property type="entry name" value="Retrovirus_Pol_polyprotein"/>
</dbReference>
<comment type="caution">
    <text evidence="2">The sequence shown here is derived from an EMBL/GenBank/DDBJ whole genome shotgun (WGS) entry which is preliminary data.</text>
</comment>
<reference evidence="2 3" key="1">
    <citation type="journal article" date="2017" name="PLoS Biol.">
        <title>The sea cucumber genome provides insights into morphological evolution and visceral regeneration.</title>
        <authorList>
            <person name="Zhang X."/>
            <person name="Sun L."/>
            <person name="Yuan J."/>
            <person name="Sun Y."/>
            <person name="Gao Y."/>
            <person name="Zhang L."/>
            <person name="Li S."/>
            <person name="Dai H."/>
            <person name="Hamel J.F."/>
            <person name="Liu C."/>
            <person name="Yu Y."/>
            <person name="Liu S."/>
            <person name="Lin W."/>
            <person name="Guo K."/>
            <person name="Jin S."/>
            <person name="Xu P."/>
            <person name="Storey K.B."/>
            <person name="Huan P."/>
            <person name="Zhang T."/>
            <person name="Zhou Y."/>
            <person name="Zhang J."/>
            <person name="Lin C."/>
            <person name="Li X."/>
            <person name="Xing L."/>
            <person name="Huo D."/>
            <person name="Sun M."/>
            <person name="Wang L."/>
            <person name="Mercier A."/>
            <person name="Li F."/>
            <person name="Yang H."/>
            <person name="Xiang J."/>
        </authorList>
    </citation>
    <scope>NUCLEOTIDE SEQUENCE [LARGE SCALE GENOMIC DNA]</scope>
    <source>
        <strain evidence="2">Shaxun</strain>
        <tissue evidence="2">Muscle</tissue>
    </source>
</reference>
<dbReference type="PANTHER" id="PTHR37984:SF8">
    <property type="entry name" value="CCHC-TYPE DOMAIN-CONTAINING PROTEIN"/>
    <property type="match status" value="1"/>
</dbReference>
<proteinExistence type="predicted"/>
<evidence type="ECO:0000313" key="2">
    <source>
        <dbReference type="EMBL" id="PIK54593.1"/>
    </source>
</evidence>
<dbReference type="SUPFAM" id="SSF56672">
    <property type="entry name" value="DNA/RNA polymerases"/>
    <property type="match status" value="1"/>
</dbReference>
<dbReference type="AlphaFoldDB" id="A0A2G8L2W9"/>
<dbReference type="EMBL" id="MRZV01000243">
    <property type="protein sequence ID" value="PIK54593.1"/>
    <property type="molecule type" value="Genomic_DNA"/>
</dbReference>
<dbReference type="PANTHER" id="PTHR37984">
    <property type="entry name" value="PROTEIN CBG26694"/>
    <property type="match status" value="1"/>
</dbReference>
<sequence>MPKPTDIAAVQRFVGMVKYLSKFLPSLSDTCEPIRRLTHKDAKWSWGQDQDAAFKEVKRSVSSTPVLKYFDPQSETEGQGDASEKGIGFTLMQQGQPVTFSSRALTTAETRYSQIEKELLALIFGLEQNHQFTYGRKIKLWTDHKPLVSISKKQITTAPKRLQRLLLRLVQYDVDIV</sequence>
<dbReference type="FunFam" id="3.30.70.270:FF:000026">
    <property type="entry name" value="Transposon Ty3-G Gag-Pol polyprotein"/>
    <property type="match status" value="1"/>
</dbReference>
<name>A0A2G8L2W9_STIJA</name>
<protein>
    <recommendedName>
        <fullName evidence="1">Reverse transcriptase/retrotransposon-derived protein RNase H-like domain-containing protein</fullName>
    </recommendedName>
</protein>
<dbReference type="InterPro" id="IPR043128">
    <property type="entry name" value="Rev_trsase/Diguanyl_cyclase"/>
</dbReference>
<organism evidence="2 3">
    <name type="scientific">Stichopus japonicus</name>
    <name type="common">Sea cucumber</name>
    <dbReference type="NCBI Taxonomy" id="307972"/>
    <lineage>
        <taxon>Eukaryota</taxon>
        <taxon>Metazoa</taxon>
        <taxon>Echinodermata</taxon>
        <taxon>Eleutherozoa</taxon>
        <taxon>Echinozoa</taxon>
        <taxon>Holothuroidea</taxon>
        <taxon>Aspidochirotacea</taxon>
        <taxon>Aspidochirotida</taxon>
        <taxon>Stichopodidae</taxon>
        <taxon>Apostichopus</taxon>
    </lineage>
</organism>